<sequence length="1234" mass="142417">MSSTLVDYVLSNFSIKTEVHDIPKITDHSIILINIREDKPKSTKTIKVFRNLCELNINNINLELINCNFLLNSCNIDVFYNDFANKFRNIIDSVAPVKEYELNSDSVPWYDYEIKCKAKERDLAYQAYNKNNNPTNWENYKVKRNIVVNLLKTKKEQFYFQKIDLNKNNPYLMWKTLKSLTNTKSLNNNFVNGIKFESNDNSIKLVLNFKNIAEEFNHYFIDSIKQIISNIATEQDWISLINVPSSFTKFRLINLCELSKIINELDNKFSPMEVLNGKLLKSTFGVIGHVLLHFINISLEYGQFPRELKTSVLVPIQKESMDQEQTGEISPNTFLQKCNENSVSKSLNNTTGVLNNLMQTFGGQKATILNVNEKTNSIEQQKHYDLKTRYRSSDKGPFFVYIESLDKNIGKLHAIRVGHYLKQDPFEFKTYKSANGIITHVCIKENNFVAYIPKFYVERRGIVKGVDTYFSEEYLLNEIKLENPNAVNVKRFTRKTVQSDGVEKIVPRQLISVSFLGTSLPKHVIINQVIFEVEAYIYPVIICSKCLRYGHVMQNCKGKSRCKNCGETHEESDNCTLIKCIYCNSNEHISSSKECSEYQNQRKYKETMAKFNVSFKEAKQINKFPDYSKILTQNKFDILDEIRMLEKMAYKNTELKILQWNARSILSNKHSFHSFLVTENIDIALLQETWLKPEIKISFPGYHIIRNDRPNGKGGVAVLVASHLTYQTLTFDNLNGTNPELCGVKILFNNNWLHLLTIYRPPTVSVNERLWVSIFEKYSSNLIVGGDFNAHNCLWGSVSTNKDGKELLNALDASNLIVLNNGAPTRLVSPNIAKSCVDISIASPNIAPQVQWDVTTDNLGSDHFTILMTLNNHSINNTVIYPVRKWRLDTADWQLFTNTLESSFINVPKNNGIEQKLEYFTDSLNSACQISMKQSKPFTPKKSKKAIWWDNECDLIVEKRKEILRKYKLQSTEINYIECKKIMAQAKRLFKIKAAEQWKQYCNSLNKSTPLNKIWNKVKSLKNIKIKKTFITDAIAEDILNHLTPPLAEQQYEIIDNYDSNHFLTKKFSLEELNTAIKKIYKYVAWIGSFYSDIPEPLKKSVVTLIPKPGKDLADGDSHRPITLMSCITKTLERMIKFRLEYWLLKNNLLPDNQYGYKPGSGTTEATTHLVTDIQNSLTDNQCTAVVFIDIKNAYNNIDLKILSEKLQVINIPGRITTLPYTHVKKMKWRLFQN</sequence>
<evidence type="ECO:0000313" key="2">
    <source>
        <dbReference type="EMBL" id="KAJ8936666.1"/>
    </source>
</evidence>
<dbReference type="SUPFAM" id="SSF56219">
    <property type="entry name" value="DNase I-like"/>
    <property type="match status" value="1"/>
</dbReference>
<dbReference type="Pfam" id="PF14529">
    <property type="entry name" value="Exo_endo_phos_2"/>
    <property type="match status" value="1"/>
</dbReference>
<feature type="domain" description="Reverse transcriptase" evidence="1">
    <location>
        <begin position="1087"/>
        <end position="1234"/>
    </location>
</feature>
<comment type="caution">
    <text evidence="2">The sequence shown here is derived from an EMBL/GenBank/DDBJ whole genome shotgun (WGS) entry which is preliminary data.</text>
</comment>
<keyword evidence="3" id="KW-1185">Reference proteome</keyword>
<dbReference type="EMBL" id="JANEYF010003402">
    <property type="protein sequence ID" value="KAJ8936666.1"/>
    <property type="molecule type" value="Genomic_DNA"/>
</dbReference>
<dbReference type="Proteomes" id="UP001162156">
    <property type="component" value="Unassembled WGS sequence"/>
</dbReference>
<dbReference type="Pfam" id="PF00078">
    <property type="entry name" value="RVT_1"/>
    <property type="match status" value="1"/>
</dbReference>
<organism evidence="2 3">
    <name type="scientific">Rhamnusium bicolor</name>
    <dbReference type="NCBI Taxonomy" id="1586634"/>
    <lineage>
        <taxon>Eukaryota</taxon>
        <taxon>Metazoa</taxon>
        <taxon>Ecdysozoa</taxon>
        <taxon>Arthropoda</taxon>
        <taxon>Hexapoda</taxon>
        <taxon>Insecta</taxon>
        <taxon>Pterygota</taxon>
        <taxon>Neoptera</taxon>
        <taxon>Endopterygota</taxon>
        <taxon>Coleoptera</taxon>
        <taxon>Polyphaga</taxon>
        <taxon>Cucujiformia</taxon>
        <taxon>Chrysomeloidea</taxon>
        <taxon>Cerambycidae</taxon>
        <taxon>Lepturinae</taxon>
        <taxon>Rhagiini</taxon>
        <taxon>Rhamnusium</taxon>
    </lineage>
</organism>
<dbReference type="InterPro" id="IPR052560">
    <property type="entry name" value="RdDP_mobile_element"/>
</dbReference>
<protein>
    <recommendedName>
        <fullName evidence="1">Reverse transcriptase domain-containing protein</fullName>
    </recommendedName>
</protein>
<dbReference type="AlphaFoldDB" id="A0AAV8XCM9"/>
<dbReference type="InterPro" id="IPR000477">
    <property type="entry name" value="RT_dom"/>
</dbReference>
<dbReference type="PROSITE" id="PS50878">
    <property type="entry name" value="RT_POL"/>
    <property type="match status" value="1"/>
</dbReference>
<reference evidence="2" key="1">
    <citation type="journal article" date="2023" name="Insect Mol. Biol.">
        <title>Genome sequencing provides insights into the evolution of gene families encoding plant cell wall-degrading enzymes in longhorned beetles.</title>
        <authorList>
            <person name="Shin N.R."/>
            <person name="Okamura Y."/>
            <person name="Kirsch R."/>
            <person name="Pauchet Y."/>
        </authorList>
    </citation>
    <scope>NUCLEOTIDE SEQUENCE</scope>
    <source>
        <strain evidence="2">RBIC_L_NR</strain>
    </source>
</reference>
<evidence type="ECO:0000259" key="1">
    <source>
        <dbReference type="PROSITE" id="PS50878"/>
    </source>
</evidence>
<accession>A0AAV8XCM9</accession>
<dbReference type="CDD" id="cd01650">
    <property type="entry name" value="RT_nLTR_like"/>
    <property type="match status" value="1"/>
</dbReference>
<dbReference type="PANTHER" id="PTHR36688:SF2">
    <property type="entry name" value="ENDONUCLEASE_EXONUCLEASE_PHOSPHATASE DOMAIN-CONTAINING PROTEIN"/>
    <property type="match status" value="1"/>
</dbReference>
<name>A0AAV8XCM9_9CUCU</name>
<dbReference type="Gene3D" id="3.60.10.10">
    <property type="entry name" value="Endonuclease/exonuclease/phosphatase"/>
    <property type="match status" value="1"/>
</dbReference>
<gene>
    <name evidence="2" type="ORF">NQ314_012206</name>
</gene>
<proteinExistence type="predicted"/>
<dbReference type="PANTHER" id="PTHR36688">
    <property type="entry name" value="ENDO/EXONUCLEASE/PHOSPHATASE DOMAIN-CONTAINING PROTEIN"/>
    <property type="match status" value="1"/>
</dbReference>
<dbReference type="GO" id="GO:0003824">
    <property type="term" value="F:catalytic activity"/>
    <property type="evidence" value="ECO:0007669"/>
    <property type="project" value="InterPro"/>
</dbReference>
<dbReference type="InterPro" id="IPR036691">
    <property type="entry name" value="Endo/exonu/phosph_ase_sf"/>
</dbReference>
<evidence type="ECO:0000313" key="3">
    <source>
        <dbReference type="Proteomes" id="UP001162156"/>
    </source>
</evidence>
<dbReference type="InterPro" id="IPR005135">
    <property type="entry name" value="Endo/exonuclease/phosphatase"/>
</dbReference>